<comment type="catalytic activity">
    <reaction evidence="12">
        <text>L-seryl-[protein] + ATP = O-phospho-L-seryl-[protein] + ADP + H(+)</text>
        <dbReference type="Rhea" id="RHEA:17989"/>
        <dbReference type="Rhea" id="RHEA-COMP:9863"/>
        <dbReference type="Rhea" id="RHEA-COMP:11604"/>
        <dbReference type="ChEBI" id="CHEBI:15378"/>
        <dbReference type="ChEBI" id="CHEBI:29999"/>
        <dbReference type="ChEBI" id="CHEBI:30616"/>
        <dbReference type="ChEBI" id="CHEBI:83421"/>
        <dbReference type="ChEBI" id="CHEBI:456216"/>
        <dbReference type="EC" id="2.7.11.25"/>
    </reaction>
</comment>
<comment type="cofactor">
    <cofactor evidence="1">
        <name>Mg(2+)</name>
        <dbReference type="ChEBI" id="CHEBI:18420"/>
    </cofactor>
</comment>
<dbReference type="PROSITE" id="PS00107">
    <property type="entry name" value="PROTEIN_KINASE_ATP"/>
    <property type="match status" value="1"/>
</dbReference>
<dbReference type="PANTHER" id="PTHR44329">
    <property type="entry name" value="SERINE/THREONINE-PROTEIN KINASE TNNI3K-RELATED"/>
    <property type="match status" value="1"/>
</dbReference>
<dbReference type="FunFam" id="1.10.510.10:FF:000076">
    <property type="entry name" value="Mitogen-activated protein kinase kinase kinase"/>
    <property type="match status" value="1"/>
</dbReference>
<keyword evidence="4 13" id="KW-0728">SH3 domain</keyword>
<evidence type="ECO:0000256" key="9">
    <source>
        <dbReference type="ARBA" id="ARBA00022777"/>
    </source>
</evidence>
<dbReference type="PRINTS" id="PR00452">
    <property type="entry name" value="SH3DOMAIN"/>
</dbReference>
<dbReference type="GO" id="GO:0006950">
    <property type="term" value="P:response to stress"/>
    <property type="evidence" value="ECO:0007669"/>
    <property type="project" value="UniProtKB-ARBA"/>
</dbReference>
<keyword evidence="6" id="KW-0808">Transferase</keyword>
<name>A0A553P1H2_TIGCA</name>
<dbReference type="SMART" id="SM00220">
    <property type="entry name" value="S_TKc"/>
    <property type="match status" value="1"/>
</dbReference>
<evidence type="ECO:0000256" key="4">
    <source>
        <dbReference type="ARBA" id="ARBA00022443"/>
    </source>
</evidence>
<organism evidence="18 19">
    <name type="scientific">Tigriopus californicus</name>
    <name type="common">Marine copepod</name>
    <dbReference type="NCBI Taxonomy" id="6832"/>
    <lineage>
        <taxon>Eukaryota</taxon>
        <taxon>Metazoa</taxon>
        <taxon>Ecdysozoa</taxon>
        <taxon>Arthropoda</taxon>
        <taxon>Crustacea</taxon>
        <taxon>Multicrustacea</taxon>
        <taxon>Hexanauplia</taxon>
        <taxon>Copepoda</taxon>
        <taxon>Harpacticoida</taxon>
        <taxon>Harpacticidae</taxon>
        <taxon>Tigriopus</taxon>
    </lineage>
</organism>
<evidence type="ECO:0000259" key="17">
    <source>
        <dbReference type="PROSITE" id="PS50011"/>
    </source>
</evidence>
<evidence type="ECO:0000256" key="15">
    <source>
        <dbReference type="SAM" id="MobiDB-lite"/>
    </source>
</evidence>
<feature type="compositionally biased region" description="Polar residues" evidence="15">
    <location>
        <begin position="119"/>
        <end position="142"/>
    </location>
</feature>
<dbReference type="PANTHER" id="PTHR44329:SF293">
    <property type="entry name" value="MITOGEN-ACTIVATED PROTEIN KINASE KINASE KINASE"/>
    <property type="match status" value="1"/>
</dbReference>
<dbReference type="PRINTS" id="PR00109">
    <property type="entry name" value="TYRKINASE"/>
</dbReference>
<dbReference type="PROSITE" id="PS50011">
    <property type="entry name" value="PROTEIN_KINASE_DOM"/>
    <property type="match status" value="1"/>
</dbReference>
<reference evidence="18 19" key="1">
    <citation type="journal article" date="2018" name="Nat. Ecol. Evol.">
        <title>Genomic signatures of mitonuclear coevolution across populations of Tigriopus californicus.</title>
        <authorList>
            <person name="Barreto F.S."/>
            <person name="Watson E.T."/>
            <person name="Lima T.G."/>
            <person name="Willett C.S."/>
            <person name="Edmands S."/>
            <person name="Li W."/>
            <person name="Burton R.S."/>
        </authorList>
    </citation>
    <scope>NUCLEOTIDE SEQUENCE [LARGE SCALE GENOMIC DNA]</scope>
    <source>
        <strain evidence="18 19">San Diego</strain>
    </source>
</reference>
<dbReference type="STRING" id="6832.A0A553P1H2"/>
<dbReference type="GO" id="GO:0005524">
    <property type="term" value="F:ATP binding"/>
    <property type="evidence" value="ECO:0007669"/>
    <property type="project" value="UniProtKB-UniRule"/>
</dbReference>
<dbReference type="OMA" id="YEARTFD"/>
<dbReference type="Gene3D" id="2.30.30.40">
    <property type="entry name" value="SH3 Domains"/>
    <property type="match status" value="1"/>
</dbReference>
<evidence type="ECO:0000256" key="8">
    <source>
        <dbReference type="ARBA" id="ARBA00022741"/>
    </source>
</evidence>
<dbReference type="SUPFAM" id="SSF50044">
    <property type="entry name" value="SH3-domain"/>
    <property type="match status" value="1"/>
</dbReference>
<evidence type="ECO:0000256" key="1">
    <source>
        <dbReference type="ARBA" id="ARBA00001946"/>
    </source>
</evidence>
<feature type="compositionally biased region" description="Low complexity" evidence="15">
    <location>
        <begin position="89"/>
        <end position="108"/>
    </location>
</feature>
<evidence type="ECO:0000256" key="11">
    <source>
        <dbReference type="ARBA" id="ARBA00047559"/>
    </source>
</evidence>
<dbReference type="PROSITE" id="PS00108">
    <property type="entry name" value="PROTEIN_KINASE_ST"/>
    <property type="match status" value="1"/>
</dbReference>
<dbReference type="SMART" id="SM00326">
    <property type="entry name" value="SH3"/>
    <property type="match status" value="1"/>
</dbReference>
<keyword evidence="19" id="KW-1185">Reference proteome</keyword>
<evidence type="ECO:0000256" key="10">
    <source>
        <dbReference type="ARBA" id="ARBA00022840"/>
    </source>
</evidence>
<evidence type="ECO:0000256" key="13">
    <source>
        <dbReference type="PROSITE-ProRule" id="PRU00192"/>
    </source>
</evidence>
<evidence type="ECO:0000256" key="6">
    <source>
        <dbReference type="ARBA" id="ARBA00022679"/>
    </source>
</evidence>
<evidence type="ECO:0000313" key="18">
    <source>
        <dbReference type="EMBL" id="TRY71539.1"/>
    </source>
</evidence>
<dbReference type="InterPro" id="IPR011009">
    <property type="entry name" value="Kinase-like_dom_sf"/>
</dbReference>
<dbReference type="EC" id="2.7.11.25" evidence="3"/>
<gene>
    <name evidence="18" type="ORF">TCAL_12496</name>
</gene>
<keyword evidence="10 14" id="KW-0067">ATP-binding</keyword>
<dbReference type="InterPro" id="IPR051681">
    <property type="entry name" value="Ser/Thr_Kinases-Pseudokinases"/>
</dbReference>
<feature type="region of interest" description="Disordered" evidence="15">
    <location>
        <begin position="591"/>
        <end position="618"/>
    </location>
</feature>
<evidence type="ECO:0000256" key="14">
    <source>
        <dbReference type="PROSITE-ProRule" id="PRU10141"/>
    </source>
</evidence>
<feature type="domain" description="Protein kinase" evidence="17">
    <location>
        <begin position="251"/>
        <end position="519"/>
    </location>
</feature>
<keyword evidence="5" id="KW-0723">Serine/threonine-protein kinase</keyword>
<evidence type="ECO:0000313" key="19">
    <source>
        <dbReference type="Proteomes" id="UP000318571"/>
    </source>
</evidence>
<evidence type="ECO:0000256" key="3">
    <source>
        <dbReference type="ARBA" id="ARBA00012406"/>
    </source>
</evidence>
<dbReference type="PROSITE" id="PS50002">
    <property type="entry name" value="SH3"/>
    <property type="match status" value="1"/>
</dbReference>
<sequence length="618" mass="67584">MEADGRGSSGGTRSVSANRVTTSRSASANQGVSTPGTGGSRSMASTPARQARTPSTPGTTRLSRGPRTPSSGARTPGTPGTPSGLAGPSGRRSGRVSLGSVGGSSSSSGERDKLPYLRSLSSNTPLSPGARSLSTTHPSSASLRSFPVSPALPAQGPSNAGGLLPKFMWFGIYDYEAKGDDELDLRKGDLIEVLSKDYKISGDEGWWTGKCNGKVGVFPCNFVAPCDQDFSNLTQEELKRFYPPHIGFAELEVEEVVGVGGFGKVYRGFYRNKEVAVKAARRDADVGLEMNKDRVLQEGRLFWLLKHENIISLLGVCLEEPNLCLVMEYAYGGPLNRVLSGRKIRPDVLVDWAIQVARGMCYLHHYAPISLVHRDLKSANVLISERIDKEDDLLFKTLKITDFGLARESSNTTRMSAAGTYAWMAPEVIKNSTFSRASDVWSYGVMLWELLTGETPYKGIDDLAIAYGVAVNKLNLHIPSTCPPEWRDLLEACWKYETYERPSFQGILKLLDDITQSNFKEMPDANFYTLQDDWKIEIEEILIDIREREKFFFPLLPPRPSLGLDFRHNLSLTPSRSDLGIWDRTLTLNSKSGSGSGNTGKSSSSGGKFELQCSMPSS</sequence>
<dbReference type="Pfam" id="PF00018">
    <property type="entry name" value="SH3_1"/>
    <property type="match status" value="1"/>
</dbReference>
<evidence type="ECO:0000256" key="2">
    <source>
        <dbReference type="ARBA" id="ARBA00006529"/>
    </source>
</evidence>
<comment type="similarity">
    <text evidence="2">Belongs to the protein kinase superfamily. STE Ser/Thr protein kinase family. MAP kinase kinase kinase subfamily.</text>
</comment>
<feature type="binding site" evidence="14">
    <location>
        <position position="278"/>
    </location>
    <ligand>
        <name>ATP</name>
        <dbReference type="ChEBI" id="CHEBI:30616"/>
    </ligand>
</feature>
<feature type="compositionally biased region" description="Polar residues" evidence="15">
    <location>
        <begin position="17"/>
        <end position="81"/>
    </location>
</feature>
<feature type="region of interest" description="Disordered" evidence="15">
    <location>
        <begin position="1"/>
        <end position="142"/>
    </location>
</feature>
<accession>A0A553P1H2</accession>
<comment type="caution">
    <text evidence="18">The sequence shown here is derived from an EMBL/GenBank/DDBJ whole genome shotgun (WGS) entry which is preliminary data.</text>
</comment>
<comment type="catalytic activity">
    <reaction evidence="11">
        <text>L-threonyl-[protein] + ATP = O-phospho-L-threonyl-[protein] + ADP + H(+)</text>
        <dbReference type="Rhea" id="RHEA:46608"/>
        <dbReference type="Rhea" id="RHEA-COMP:11060"/>
        <dbReference type="Rhea" id="RHEA-COMP:11605"/>
        <dbReference type="ChEBI" id="CHEBI:15378"/>
        <dbReference type="ChEBI" id="CHEBI:30013"/>
        <dbReference type="ChEBI" id="CHEBI:30616"/>
        <dbReference type="ChEBI" id="CHEBI:61977"/>
        <dbReference type="ChEBI" id="CHEBI:456216"/>
        <dbReference type="EC" id="2.7.11.25"/>
    </reaction>
</comment>
<protein>
    <recommendedName>
        <fullName evidence="3">mitogen-activated protein kinase kinase kinase</fullName>
        <ecNumber evidence="3">2.7.11.25</ecNumber>
    </recommendedName>
</protein>
<dbReference type="InterPro" id="IPR008271">
    <property type="entry name" value="Ser/Thr_kinase_AS"/>
</dbReference>
<dbReference type="GO" id="GO:0004706">
    <property type="term" value="F:JUN kinase kinase kinase activity"/>
    <property type="evidence" value="ECO:0007669"/>
    <property type="project" value="TreeGrafter"/>
</dbReference>
<dbReference type="InterPro" id="IPR000719">
    <property type="entry name" value="Prot_kinase_dom"/>
</dbReference>
<dbReference type="EMBL" id="VCGU01000008">
    <property type="protein sequence ID" value="TRY71539.1"/>
    <property type="molecule type" value="Genomic_DNA"/>
</dbReference>
<dbReference type="InterPro" id="IPR001452">
    <property type="entry name" value="SH3_domain"/>
</dbReference>
<feature type="compositionally biased region" description="Low complexity" evidence="15">
    <location>
        <begin position="591"/>
        <end position="608"/>
    </location>
</feature>
<evidence type="ECO:0000256" key="7">
    <source>
        <dbReference type="ARBA" id="ARBA00022737"/>
    </source>
</evidence>
<keyword evidence="7" id="KW-0677">Repeat</keyword>
<evidence type="ECO:0000256" key="5">
    <source>
        <dbReference type="ARBA" id="ARBA00022527"/>
    </source>
</evidence>
<dbReference type="InterPro" id="IPR017441">
    <property type="entry name" value="Protein_kinase_ATP_BS"/>
</dbReference>
<keyword evidence="8 14" id="KW-0547">Nucleotide-binding</keyword>
<evidence type="ECO:0000259" key="16">
    <source>
        <dbReference type="PROSITE" id="PS50002"/>
    </source>
</evidence>
<keyword evidence="9" id="KW-0418">Kinase</keyword>
<dbReference type="InterPro" id="IPR001245">
    <property type="entry name" value="Ser-Thr/Tyr_kinase_cat_dom"/>
</dbReference>
<dbReference type="Pfam" id="PF07714">
    <property type="entry name" value="PK_Tyr_Ser-Thr"/>
    <property type="match status" value="1"/>
</dbReference>
<proteinExistence type="inferred from homology"/>
<feature type="domain" description="SH3" evidence="16">
    <location>
        <begin position="164"/>
        <end position="228"/>
    </location>
</feature>
<dbReference type="Gene3D" id="3.30.200.20">
    <property type="entry name" value="Phosphorylase Kinase, domain 1"/>
    <property type="match status" value="1"/>
</dbReference>
<dbReference type="InterPro" id="IPR036028">
    <property type="entry name" value="SH3-like_dom_sf"/>
</dbReference>
<dbReference type="Proteomes" id="UP000318571">
    <property type="component" value="Chromosome 7"/>
</dbReference>
<dbReference type="Gene3D" id="1.10.510.10">
    <property type="entry name" value="Transferase(Phosphotransferase) domain 1"/>
    <property type="match status" value="1"/>
</dbReference>
<dbReference type="AlphaFoldDB" id="A0A553P1H2"/>
<evidence type="ECO:0000256" key="12">
    <source>
        <dbReference type="ARBA" id="ARBA00048329"/>
    </source>
</evidence>
<dbReference type="SUPFAM" id="SSF56112">
    <property type="entry name" value="Protein kinase-like (PK-like)"/>
    <property type="match status" value="1"/>
</dbReference>